<evidence type="ECO:0000256" key="1">
    <source>
        <dbReference type="ARBA" id="ARBA00023242"/>
    </source>
</evidence>
<comment type="caution">
    <text evidence="2">The sequence shown here is derived from an EMBL/GenBank/DDBJ whole genome shotgun (WGS) entry which is preliminary data.</text>
</comment>
<keyword evidence="1" id="KW-0539">Nucleus</keyword>
<dbReference type="EMBL" id="RZGK01000012">
    <property type="protein sequence ID" value="KAF9694980.1"/>
    <property type="molecule type" value="Genomic_DNA"/>
</dbReference>
<dbReference type="AlphaFoldDB" id="A0A8H7IYE0"/>
<keyword evidence="3" id="KW-1185">Reference proteome</keyword>
<evidence type="ECO:0000313" key="2">
    <source>
        <dbReference type="EMBL" id="KAF9694980.1"/>
    </source>
</evidence>
<protein>
    <submittedName>
        <fullName evidence="2">Uncharacterized protein</fullName>
    </submittedName>
</protein>
<dbReference type="PANTHER" id="PTHR37534:SF25">
    <property type="entry name" value="ZN(II)2CYS6 TRANSCRIPTION FACTOR (EUROFUNG)"/>
    <property type="match status" value="1"/>
</dbReference>
<accession>A0A8H7IYE0</accession>
<sequence length="352" mass="40302">MPIALTYDEALLFHHFTTHLGRWLDCTNASRVFALIVSDKARECPILCHAVLCFAARHRRDEAVADAAYERCVSLLIDRLNDDSTSYDEMLLSAVLLLHFADQLNVQSRAGSRDKHHLKGTSSILHASRKSPFVDPSATTLGDAAFWVYVRQCLYNATISQEPLDIDFSLQLQPAPDSIHDSHPLTWLRSETAWANQILWHTACIANFCFAGTTAQSETPSRIQQWQELQERIQTWLKKRPSAFDPIGSGPTSDDHVFSDIWFTADWHVVSHVFYHFSWILLLRYKPDSKFTTRWVPAQPSLSDRKILDHARAICAASEQEEVIRLLRAFEEMHTWRTTWIVEALKAEWGAD</sequence>
<name>A0A8H7IYE0_9PLEO</name>
<evidence type="ECO:0000313" key="3">
    <source>
        <dbReference type="Proteomes" id="UP000651452"/>
    </source>
</evidence>
<reference evidence="2" key="2">
    <citation type="submission" date="2020-09" db="EMBL/GenBank/DDBJ databases">
        <title>Reference genome assembly for Australian Ascochyta lentis isolate Al4.</title>
        <authorList>
            <person name="Lee R.C."/>
            <person name="Farfan-Caceres L.M."/>
            <person name="Debler J.W."/>
            <person name="Williams A.H."/>
            <person name="Henares B.M."/>
        </authorList>
    </citation>
    <scope>NUCLEOTIDE SEQUENCE</scope>
    <source>
        <strain evidence="2">Al4</strain>
    </source>
</reference>
<reference evidence="2" key="1">
    <citation type="submission" date="2018-12" db="EMBL/GenBank/DDBJ databases">
        <authorList>
            <person name="Syme R.A."/>
            <person name="Farfan-Caceres L."/>
            <person name="Lichtenzveig J."/>
        </authorList>
    </citation>
    <scope>NUCLEOTIDE SEQUENCE</scope>
    <source>
        <strain evidence="2">Al4</strain>
    </source>
</reference>
<organism evidence="2 3">
    <name type="scientific">Ascochyta lentis</name>
    <dbReference type="NCBI Taxonomy" id="205686"/>
    <lineage>
        <taxon>Eukaryota</taxon>
        <taxon>Fungi</taxon>
        <taxon>Dikarya</taxon>
        <taxon>Ascomycota</taxon>
        <taxon>Pezizomycotina</taxon>
        <taxon>Dothideomycetes</taxon>
        <taxon>Pleosporomycetidae</taxon>
        <taxon>Pleosporales</taxon>
        <taxon>Pleosporineae</taxon>
        <taxon>Didymellaceae</taxon>
        <taxon>Ascochyta</taxon>
    </lineage>
</organism>
<dbReference type="PANTHER" id="PTHR37534">
    <property type="entry name" value="TRANSCRIPTIONAL ACTIVATOR PROTEIN UGA3"/>
    <property type="match status" value="1"/>
</dbReference>
<dbReference type="GO" id="GO:0045944">
    <property type="term" value="P:positive regulation of transcription by RNA polymerase II"/>
    <property type="evidence" value="ECO:0007669"/>
    <property type="project" value="TreeGrafter"/>
</dbReference>
<dbReference type="GO" id="GO:0000976">
    <property type="term" value="F:transcription cis-regulatory region binding"/>
    <property type="evidence" value="ECO:0007669"/>
    <property type="project" value="TreeGrafter"/>
</dbReference>
<gene>
    <name evidence="2" type="ORF">EKO04_006737</name>
</gene>
<dbReference type="Proteomes" id="UP000651452">
    <property type="component" value="Unassembled WGS sequence"/>
</dbReference>
<proteinExistence type="predicted"/>
<dbReference type="OrthoDB" id="4525710at2759"/>
<dbReference type="GO" id="GO:0005634">
    <property type="term" value="C:nucleus"/>
    <property type="evidence" value="ECO:0007669"/>
    <property type="project" value="TreeGrafter"/>
</dbReference>
<dbReference type="GO" id="GO:0003700">
    <property type="term" value="F:DNA-binding transcription factor activity"/>
    <property type="evidence" value="ECO:0007669"/>
    <property type="project" value="TreeGrafter"/>
</dbReference>